<accession>A0A0G4IFE9</accession>
<feature type="compositionally biased region" description="Low complexity" evidence="1">
    <location>
        <begin position="550"/>
        <end position="566"/>
    </location>
</feature>
<feature type="domain" description="RAP" evidence="2">
    <location>
        <begin position="519"/>
        <end position="634"/>
    </location>
</feature>
<evidence type="ECO:0000259" key="2">
    <source>
        <dbReference type="SMART" id="SM00952"/>
    </source>
</evidence>
<organism evidence="3">
    <name type="scientific">Chromera velia CCMP2878</name>
    <dbReference type="NCBI Taxonomy" id="1169474"/>
    <lineage>
        <taxon>Eukaryota</taxon>
        <taxon>Sar</taxon>
        <taxon>Alveolata</taxon>
        <taxon>Colpodellida</taxon>
        <taxon>Chromeraceae</taxon>
        <taxon>Chromera</taxon>
    </lineage>
</organism>
<dbReference type="AlphaFoldDB" id="A0A0G4IFE9"/>
<protein>
    <recommendedName>
        <fullName evidence="2">RAP domain-containing protein</fullName>
    </recommendedName>
</protein>
<dbReference type="Gene3D" id="3.40.960.10">
    <property type="entry name" value="VSR Endonuclease"/>
    <property type="match status" value="1"/>
</dbReference>
<gene>
    <name evidence="3" type="ORF">Cvel_13956</name>
</gene>
<dbReference type="SMART" id="SM00952">
    <property type="entry name" value="RAP"/>
    <property type="match status" value="1"/>
</dbReference>
<feature type="compositionally biased region" description="Acidic residues" evidence="1">
    <location>
        <begin position="531"/>
        <end position="549"/>
    </location>
</feature>
<dbReference type="VEuPathDB" id="CryptoDB:Cvel_13956"/>
<dbReference type="InterPro" id="IPR013584">
    <property type="entry name" value="RAP"/>
</dbReference>
<dbReference type="Pfam" id="PF08373">
    <property type="entry name" value="RAP"/>
    <property type="match status" value="1"/>
</dbReference>
<name>A0A0G4IFE9_9ALVE</name>
<dbReference type="EMBL" id="CDMZ01005925">
    <property type="protein sequence ID" value="CEM55938.1"/>
    <property type="molecule type" value="Genomic_DNA"/>
</dbReference>
<feature type="region of interest" description="Disordered" evidence="1">
    <location>
        <begin position="527"/>
        <end position="588"/>
    </location>
</feature>
<evidence type="ECO:0000313" key="3">
    <source>
        <dbReference type="EMBL" id="CEM55938.1"/>
    </source>
</evidence>
<proteinExistence type="predicted"/>
<sequence length="663" mass="74910">MRRGSVDLAVSSLVGGSTEAASCRLHPSRHFSLSSLSSPGIQQQLSLPPFHSVPFPKDASPFSEPPAPVSLSRLSCLISSVHFREDTDLQTHETSLDFVARRLFAFSPSELVSLFVHFVTDKNANGAQLILWQADRFVGQLSASELNVFLSAAERSAVREHDPSQVDIFLLAAPHVMERAGRDEFRLREACEVARSFGRVRVRHAGVFRALSGTVMRLATERLETRGRFHEHLVMKLLVASAQLHLRLPSLQSSLLSLMETLIRKYSPEVDAENKPGQDHQDTNTPHVSLVFLSFLSQFCTKMRYEDQTIMRLVLEKCLDFPRLAKLEHKQSSVQVALGHLMTPLLFDPLTHRDLKDPLLALVIDFIGQNEYGAQGDTLSPQKEKRVERITSTPLHVLEEKEGSLVGGEQQEESRQQIAHPKQWQWMSDHLALQVQVAELAIRLERPLVFARLSAEGKRLLREIHSQEPVTRMELPALSSKQHFQLCDALRDLGASFSTEMQIGPYSIDVRLEDSRVLVEVDGPLHFVTEGDGEEQGEEEGREGGDACEETQTFTEEQGGTEAAEFSTKRKRKDEPASSLDSHSERAEIRPHEYHVKSILKHRLLTKLGWRVHHIAYDDWPALRHNRQKVTRRLIFGGEPAPFSISLYVHRWRDIVEGEGKKD</sequence>
<evidence type="ECO:0000256" key="1">
    <source>
        <dbReference type="SAM" id="MobiDB-lite"/>
    </source>
</evidence>
<reference evidence="3" key="1">
    <citation type="submission" date="2014-11" db="EMBL/GenBank/DDBJ databases">
        <authorList>
            <person name="Otto D Thomas"/>
            <person name="Naeem Raeece"/>
        </authorList>
    </citation>
    <scope>NUCLEOTIDE SEQUENCE</scope>
</reference>